<evidence type="ECO:0000256" key="6">
    <source>
        <dbReference type="SAM" id="MobiDB-lite"/>
    </source>
</evidence>
<proteinExistence type="predicted"/>
<feature type="domain" description="MYND-type" evidence="8">
    <location>
        <begin position="84"/>
        <end position="120"/>
    </location>
</feature>
<evidence type="ECO:0000256" key="4">
    <source>
        <dbReference type="PROSITE-ProRule" id="PRU00134"/>
    </source>
</evidence>
<evidence type="ECO:0000259" key="7">
    <source>
        <dbReference type="PROSITE" id="PS50304"/>
    </source>
</evidence>
<dbReference type="PANTHER" id="PTHR22948">
    <property type="entry name" value="TUDOR DOMAIN CONTAINING PROTEIN"/>
    <property type="match status" value="1"/>
</dbReference>
<dbReference type="GO" id="GO:0007283">
    <property type="term" value="P:spermatogenesis"/>
    <property type="evidence" value="ECO:0007669"/>
    <property type="project" value="TreeGrafter"/>
</dbReference>
<evidence type="ECO:0000313" key="10">
    <source>
        <dbReference type="Proteomes" id="UP000823561"/>
    </source>
</evidence>
<keyword evidence="1" id="KW-0479">Metal-binding</keyword>
<dbReference type="InterPro" id="IPR050621">
    <property type="entry name" value="Tudor_domain_containing"/>
</dbReference>
<feature type="domain" description="Tudor" evidence="7">
    <location>
        <begin position="1014"/>
        <end position="1072"/>
    </location>
</feature>
<dbReference type="AlphaFoldDB" id="A0AAV6FIU4"/>
<comment type="caution">
    <text evidence="9">The sequence shown here is derived from an EMBL/GenBank/DDBJ whole genome shotgun (WGS) entry which is preliminary data.</text>
</comment>
<evidence type="ECO:0008006" key="11">
    <source>
        <dbReference type="Google" id="ProtNLM"/>
    </source>
</evidence>
<feature type="compositionally biased region" description="Low complexity" evidence="6">
    <location>
        <begin position="844"/>
        <end position="867"/>
    </location>
</feature>
<keyword evidence="10" id="KW-1185">Reference proteome</keyword>
<dbReference type="PROSITE" id="PS50865">
    <property type="entry name" value="ZF_MYND_2"/>
    <property type="match status" value="1"/>
</dbReference>
<dbReference type="PANTHER" id="PTHR22948:SF4">
    <property type="entry name" value="TUDOR DOMAIN-CONTAINING PROTEIN 1"/>
    <property type="match status" value="1"/>
</dbReference>
<dbReference type="Pfam" id="PF01753">
    <property type="entry name" value="zf-MYND"/>
    <property type="match status" value="1"/>
</dbReference>
<dbReference type="EMBL" id="JADWDJ010000022">
    <property type="protein sequence ID" value="KAG5262628.1"/>
    <property type="molecule type" value="Genomic_DNA"/>
</dbReference>
<dbReference type="PROSITE" id="PS01360">
    <property type="entry name" value="ZF_MYND_1"/>
    <property type="match status" value="1"/>
</dbReference>
<dbReference type="PROSITE" id="PS50304">
    <property type="entry name" value="TUDOR"/>
    <property type="match status" value="4"/>
</dbReference>
<dbReference type="GO" id="GO:0008270">
    <property type="term" value="F:zinc ion binding"/>
    <property type="evidence" value="ECO:0007669"/>
    <property type="project" value="UniProtKB-KW"/>
</dbReference>
<evidence type="ECO:0000313" key="9">
    <source>
        <dbReference type="EMBL" id="KAG5262628.1"/>
    </source>
</evidence>
<feature type="compositionally biased region" description="Polar residues" evidence="6">
    <location>
        <begin position="871"/>
        <end position="924"/>
    </location>
</feature>
<dbReference type="GO" id="GO:0034587">
    <property type="term" value="P:piRNA processing"/>
    <property type="evidence" value="ECO:0007669"/>
    <property type="project" value="TreeGrafter"/>
</dbReference>
<dbReference type="Gene3D" id="2.30.30.140">
    <property type="match status" value="4"/>
</dbReference>
<keyword evidence="3" id="KW-0862">Zinc</keyword>
<dbReference type="SUPFAM" id="SSF50199">
    <property type="entry name" value="Staphylococcal nuclease"/>
    <property type="match status" value="1"/>
</dbReference>
<dbReference type="FunFam" id="2.30.30.140:FF:000018">
    <property type="entry name" value="Serine/threonine-protein kinase 31"/>
    <property type="match status" value="4"/>
</dbReference>
<keyword evidence="5" id="KW-0175">Coiled coil</keyword>
<evidence type="ECO:0000256" key="2">
    <source>
        <dbReference type="ARBA" id="ARBA00022771"/>
    </source>
</evidence>
<feature type="domain" description="Tudor" evidence="7">
    <location>
        <begin position="227"/>
        <end position="287"/>
    </location>
</feature>
<dbReference type="SUPFAM" id="SSF144232">
    <property type="entry name" value="HIT/MYND zinc finger-like"/>
    <property type="match status" value="1"/>
</dbReference>
<dbReference type="InterPro" id="IPR035437">
    <property type="entry name" value="SNase_OB-fold_sf"/>
</dbReference>
<evidence type="ECO:0000256" key="1">
    <source>
        <dbReference type="ARBA" id="ARBA00022723"/>
    </source>
</evidence>
<evidence type="ECO:0000259" key="8">
    <source>
        <dbReference type="PROSITE" id="PS50865"/>
    </source>
</evidence>
<sequence length="1213" mass="130525">MNRAFISPMVRPNLPLRRPATNPGVISPSCSSPVVAEQISYQAPEQPTPEVKGPINRQSSRPVCAMDLSSTMLAVPGSATVKLCNYCGQEGQLRCSGCKKTNYCSVSCQSEDWPAHRHVCKTTAADVDQSEKPKESPAMSATTGATVAEPKPQGNGTDAPQTKRVYVQDLSKNDIPKGTEIKALVVDVQSPSKFFIHIHSATVEESLRKISMELQNTCGGSSASPYSPDVGEICAIKFSQDQHWYRGLVQTVSGDQQNARVLYIDFGNEEDVPFDRIRPLPDSIDRTAPNALQCRVAGVAAAAGGWKEECNIFLRQLLYGKSAAIHVLSVTGDAQRLYSVDMKVASTDKMLSSFLLEQGYAVKISPTTEQEIDSMLNASVEKYLCQVDAPSNSAEAQHPFLQFQEVGDSFTGVVTYLLSPADIVCQVVQNSRVIQELQVKLKEHCSRLQPSDSFKPSLGTICCALFSEDKEWYRAKVLNYTSETLASVSLIDYGNVEEVELTHLLPISVELLALAAQGIPCSLAGILAPEGSWPEQAALILKRLVSNRFLRVEVRGRQADRIQVAMVDESSDPQTDMSELLVSMGYALAEPKAAPAEALQLQTTPQPKTGAGPGAIPKTPVMNAPKAPKLEWSCSELPCDGQLAVMVASVIDNPGEFYCYRYIPEDLQALAQLSAELLKHCEGDAAPLSPVVGEPCCALFSDGSWYRAMVQSVGADGKVQVYFVDYGNNCTVEATHLRTMEQRLLTLPFLAIRCWLAGVEPVGGQWAQAAIQRMQELCAGQYLTGRVVSITERGYGIELQSDSHNIAATLLSEQLAKQPNVNQTSCPCPPNSANQSQPPAPHTPVAADQSQAPAPSAVSSSNQSQGPATCPPSQSQVVTNATSQPQASVSHPPVATNQSQAPGARPSGTTSQSQAPSTHPSAATNHREAPAVAPPLKTPTVDQSPASPPTATFPLDWKTEELPRNQAFTPRVAAAISPALFFIMSSTEVTSDKFQSLIMEVEKYCGQASPSQTKPQPGAACCAQFSGDKKWYRAVVLDINSSKASVIYADFGNAEEVPLSHILPIPREFLQIPLRIVRCTLTGKERFPSVWPEGSMELFGTLLSGKLQATAQAFDGTVNLLDITHQAKGPISPLLLKSLQGPQAAASAPQAPESGPKKVPEAKEVLGSTGSVPNDVAHKACCCSELKNKMEKLEDLIVHLMQQINGWQNSVVR</sequence>
<dbReference type="Pfam" id="PF00567">
    <property type="entry name" value="TUDOR"/>
    <property type="match status" value="4"/>
</dbReference>
<keyword evidence="2 4" id="KW-0863">Zinc-finger</keyword>
<feature type="region of interest" description="Disordered" evidence="6">
    <location>
        <begin position="127"/>
        <end position="161"/>
    </location>
</feature>
<dbReference type="SMART" id="SM00333">
    <property type="entry name" value="TUDOR"/>
    <property type="match status" value="4"/>
</dbReference>
<organism evidence="9 10">
    <name type="scientific">Alosa alosa</name>
    <name type="common">allis shad</name>
    <dbReference type="NCBI Taxonomy" id="278164"/>
    <lineage>
        <taxon>Eukaryota</taxon>
        <taxon>Metazoa</taxon>
        <taxon>Chordata</taxon>
        <taxon>Craniata</taxon>
        <taxon>Vertebrata</taxon>
        <taxon>Euteleostomi</taxon>
        <taxon>Actinopterygii</taxon>
        <taxon>Neopterygii</taxon>
        <taxon>Teleostei</taxon>
        <taxon>Clupei</taxon>
        <taxon>Clupeiformes</taxon>
        <taxon>Clupeoidei</taxon>
        <taxon>Clupeidae</taxon>
        <taxon>Alosa</taxon>
    </lineage>
</organism>
<evidence type="ECO:0000256" key="5">
    <source>
        <dbReference type="SAM" id="Coils"/>
    </source>
</evidence>
<evidence type="ECO:0000256" key="3">
    <source>
        <dbReference type="ARBA" id="ARBA00022833"/>
    </source>
</evidence>
<accession>A0AAV6FIU4</accession>
<reference evidence="9" key="1">
    <citation type="submission" date="2020-10" db="EMBL/GenBank/DDBJ databases">
        <title>Chromosome-scale genome assembly of the Allis shad, Alosa alosa.</title>
        <authorList>
            <person name="Margot Z."/>
            <person name="Christophe K."/>
            <person name="Cabau C."/>
            <person name="Louis A."/>
            <person name="Berthelot C."/>
            <person name="Parey E."/>
            <person name="Roest Crollius H."/>
            <person name="Montfort J."/>
            <person name="Robinson-Rechavi M."/>
            <person name="Bucao C."/>
            <person name="Bouchez O."/>
            <person name="Gislard M."/>
            <person name="Lluch J."/>
            <person name="Milhes M."/>
            <person name="Lampietro C."/>
            <person name="Lopez Roques C."/>
            <person name="Donnadieu C."/>
            <person name="Braasch I."/>
            <person name="Desvignes T."/>
            <person name="Postlethwait J."/>
            <person name="Bobe J."/>
            <person name="Guiguen Y."/>
        </authorList>
    </citation>
    <scope>NUCLEOTIDE SEQUENCE</scope>
    <source>
        <strain evidence="9">M-15738</strain>
        <tissue evidence="9">Blood</tissue>
    </source>
</reference>
<dbReference type="GO" id="GO:0043186">
    <property type="term" value="C:P granule"/>
    <property type="evidence" value="ECO:0007669"/>
    <property type="project" value="TreeGrafter"/>
</dbReference>
<dbReference type="SUPFAM" id="SSF63748">
    <property type="entry name" value="Tudor/PWWP/MBT"/>
    <property type="match status" value="4"/>
</dbReference>
<dbReference type="FunFam" id="6.10.140.2220:FF:000011">
    <property type="entry name" value="Tudor domain containing 1"/>
    <property type="match status" value="1"/>
</dbReference>
<dbReference type="InterPro" id="IPR002999">
    <property type="entry name" value="Tudor"/>
</dbReference>
<gene>
    <name evidence="9" type="ORF">AALO_G00277100</name>
</gene>
<feature type="compositionally biased region" description="Polar residues" evidence="6">
    <location>
        <begin position="820"/>
        <end position="837"/>
    </location>
</feature>
<dbReference type="InterPro" id="IPR002893">
    <property type="entry name" value="Znf_MYND"/>
</dbReference>
<feature type="domain" description="Tudor" evidence="7">
    <location>
        <begin position="689"/>
        <end position="747"/>
    </location>
</feature>
<feature type="coiled-coil region" evidence="5">
    <location>
        <begin position="1183"/>
        <end position="1210"/>
    </location>
</feature>
<feature type="region of interest" description="Disordered" evidence="6">
    <location>
        <begin position="820"/>
        <end position="955"/>
    </location>
</feature>
<protein>
    <recommendedName>
        <fullName evidence="11">Tudor domain-containing protein 1</fullName>
    </recommendedName>
</protein>
<dbReference type="Proteomes" id="UP000823561">
    <property type="component" value="Chromosome 22"/>
</dbReference>
<feature type="domain" description="Tudor" evidence="7">
    <location>
        <begin position="455"/>
        <end position="514"/>
    </location>
</feature>
<name>A0AAV6FIU4_9TELE</name>
<dbReference type="GO" id="GO:0030719">
    <property type="term" value="P:P granule organization"/>
    <property type="evidence" value="ECO:0007669"/>
    <property type="project" value="TreeGrafter"/>
</dbReference>
<dbReference type="Gene3D" id="6.10.140.2220">
    <property type="match status" value="1"/>
</dbReference>
<dbReference type="Gene3D" id="2.40.50.90">
    <property type="match status" value="3"/>
</dbReference>